<comment type="caution">
    <text evidence="2">The sequence shown here is derived from an EMBL/GenBank/DDBJ whole genome shotgun (WGS) entry which is preliminary data.</text>
</comment>
<dbReference type="EMBL" id="JAEVHM010000014">
    <property type="protein sequence ID" value="MBM0231364.1"/>
    <property type="molecule type" value="Genomic_DNA"/>
</dbReference>
<keyword evidence="3" id="KW-1185">Reference proteome</keyword>
<dbReference type="Gene3D" id="1.25.40.10">
    <property type="entry name" value="Tetratricopeptide repeat domain"/>
    <property type="match status" value="1"/>
</dbReference>
<proteinExistence type="predicted"/>
<dbReference type="SUPFAM" id="SSF47413">
    <property type="entry name" value="lambda repressor-like DNA-binding domains"/>
    <property type="match status" value="1"/>
</dbReference>
<feature type="domain" description="HTH cro/C1-type" evidence="1">
    <location>
        <begin position="11"/>
        <end position="66"/>
    </location>
</feature>
<protein>
    <submittedName>
        <fullName evidence="2">Helix-turn-helix transcriptional regulator</fullName>
    </submittedName>
</protein>
<gene>
    <name evidence="2" type="ORF">JNW91_05460</name>
</gene>
<reference evidence="2 3" key="1">
    <citation type="submission" date="2021-01" db="EMBL/GenBank/DDBJ databases">
        <title>Draft genome sequence of Micromonospora sp. strain STR1_7.</title>
        <authorList>
            <person name="Karlyshev A."/>
            <person name="Jawad R."/>
        </authorList>
    </citation>
    <scope>NUCLEOTIDE SEQUENCE [LARGE SCALE GENOMIC DNA]</scope>
    <source>
        <strain evidence="2 3">STR1-7</strain>
    </source>
</reference>
<evidence type="ECO:0000313" key="2">
    <source>
        <dbReference type="EMBL" id="MBM0231364.1"/>
    </source>
</evidence>
<dbReference type="InterPro" id="IPR010982">
    <property type="entry name" value="Lambda_DNA-bd_dom_sf"/>
</dbReference>
<dbReference type="Pfam" id="PF13560">
    <property type="entry name" value="HTH_31"/>
    <property type="match status" value="1"/>
</dbReference>
<evidence type="ECO:0000259" key="1">
    <source>
        <dbReference type="SMART" id="SM00530"/>
    </source>
</evidence>
<dbReference type="CDD" id="cd00093">
    <property type="entry name" value="HTH_XRE"/>
    <property type="match status" value="1"/>
</dbReference>
<accession>A0ABS1XQ38</accession>
<dbReference type="Gene3D" id="1.10.260.40">
    <property type="entry name" value="lambda repressor-like DNA-binding domains"/>
    <property type="match status" value="1"/>
</dbReference>
<evidence type="ECO:0000313" key="3">
    <source>
        <dbReference type="Proteomes" id="UP000601027"/>
    </source>
</evidence>
<dbReference type="InterPro" id="IPR011990">
    <property type="entry name" value="TPR-like_helical_dom_sf"/>
</dbReference>
<name>A0ABS1XQ38_9ACTN</name>
<sequence length="436" mass="47400">MSEFASPFAEQLRTLIKSRGVSYRALAGRTFYSKSYLHDLACGRKTPTLNTAQRLDTALGAGGMLVALAVVPGAEKEWAVTDGMRCDAEQLADLLVTRTPSSENASALAHQWLITEPPQRYELSAGRRVGNEAVARIEDRVRQLRRLDDHVGGVETYKMVSAELAATADLLREGSYREAVNRRLLVVIADLCQLAGFVAEDSGRVAEARQHYLNGMRAAHAGGDTASAANCLSSLSYLEANLGDRREAVTLARSAYVGGRHATEATGHALLLERLAWAHARMGEANLAERALRDVGEVYQRCDLDDAPSWAYWLTHDEVQVMAGRVWTELRRPLRAVPILEGAIARYGDDSPRETSLYLSWLTEALLQAGELEHAVVAAGRSVALARSARSQRAVDRIAELGRMIVAVKDRTRAADEFLELSADLSAAAGGHLGGQ</sequence>
<dbReference type="Proteomes" id="UP000601027">
    <property type="component" value="Unassembled WGS sequence"/>
</dbReference>
<dbReference type="RefSeq" id="WP_203173834.1">
    <property type="nucleotide sequence ID" value="NZ_JAEVHM010000014.1"/>
</dbReference>
<organism evidence="2 3">
    <name type="scientific">Micromonospora parastrephiae</name>
    <dbReference type="NCBI Taxonomy" id="2806101"/>
    <lineage>
        <taxon>Bacteria</taxon>
        <taxon>Bacillati</taxon>
        <taxon>Actinomycetota</taxon>
        <taxon>Actinomycetes</taxon>
        <taxon>Micromonosporales</taxon>
        <taxon>Micromonosporaceae</taxon>
        <taxon>Micromonospora</taxon>
    </lineage>
</organism>
<dbReference type="InterPro" id="IPR001387">
    <property type="entry name" value="Cro/C1-type_HTH"/>
</dbReference>
<dbReference type="SMART" id="SM00530">
    <property type="entry name" value="HTH_XRE"/>
    <property type="match status" value="1"/>
</dbReference>
<dbReference type="SUPFAM" id="SSF48452">
    <property type="entry name" value="TPR-like"/>
    <property type="match status" value="1"/>
</dbReference>